<comment type="caution">
    <text evidence="2">The sequence shown here is derived from an EMBL/GenBank/DDBJ whole genome shotgun (WGS) entry which is preliminary data.</text>
</comment>
<name>A0A3M7T1J9_BRAPC</name>
<proteinExistence type="predicted"/>
<feature type="transmembrane region" description="Helical" evidence="1">
    <location>
        <begin position="6"/>
        <end position="23"/>
    </location>
</feature>
<organism evidence="2 3">
    <name type="scientific">Brachionus plicatilis</name>
    <name type="common">Marine rotifer</name>
    <name type="synonym">Brachionus muelleri</name>
    <dbReference type="NCBI Taxonomy" id="10195"/>
    <lineage>
        <taxon>Eukaryota</taxon>
        <taxon>Metazoa</taxon>
        <taxon>Spiralia</taxon>
        <taxon>Gnathifera</taxon>
        <taxon>Rotifera</taxon>
        <taxon>Eurotatoria</taxon>
        <taxon>Monogononta</taxon>
        <taxon>Pseudotrocha</taxon>
        <taxon>Ploima</taxon>
        <taxon>Brachionidae</taxon>
        <taxon>Brachionus</taxon>
    </lineage>
</organism>
<keyword evidence="3" id="KW-1185">Reference proteome</keyword>
<feature type="transmembrane region" description="Helical" evidence="1">
    <location>
        <begin position="51"/>
        <end position="68"/>
    </location>
</feature>
<evidence type="ECO:0000313" key="3">
    <source>
        <dbReference type="Proteomes" id="UP000276133"/>
    </source>
</evidence>
<keyword evidence="1" id="KW-0472">Membrane</keyword>
<dbReference type="EMBL" id="REGN01000473">
    <property type="protein sequence ID" value="RNA41700.1"/>
    <property type="molecule type" value="Genomic_DNA"/>
</dbReference>
<sequence>MKIKDLKVAVHIQLYISIFWTIFQKMKKLSRDLIKIYFNSVLKKLSYRAKLLYFFATTAYNTASLALVKQQSKFKWVIGRIFGVLLNQRYHVQYSG</sequence>
<dbReference type="Proteomes" id="UP000276133">
    <property type="component" value="Unassembled WGS sequence"/>
</dbReference>
<keyword evidence="1" id="KW-0812">Transmembrane</keyword>
<protein>
    <submittedName>
        <fullName evidence="2">Uncharacterized protein</fullName>
    </submittedName>
</protein>
<evidence type="ECO:0000256" key="1">
    <source>
        <dbReference type="SAM" id="Phobius"/>
    </source>
</evidence>
<keyword evidence="1" id="KW-1133">Transmembrane helix</keyword>
<evidence type="ECO:0000313" key="2">
    <source>
        <dbReference type="EMBL" id="RNA41700.1"/>
    </source>
</evidence>
<accession>A0A3M7T1J9</accession>
<dbReference type="AlphaFoldDB" id="A0A3M7T1J9"/>
<reference evidence="2 3" key="1">
    <citation type="journal article" date="2018" name="Sci. Rep.">
        <title>Genomic signatures of local adaptation to the degree of environmental predictability in rotifers.</title>
        <authorList>
            <person name="Franch-Gras L."/>
            <person name="Hahn C."/>
            <person name="Garcia-Roger E.M."/>
            <person name="Carmona M.J."/>
            <person name="Serra M."/>
            <person name="Gomez A."/>
        </authorList>
    </citation>
    <scope>NUCLEOTIDE SEQUENCE [LARGE SCALE GENOMIC DNA]</scope>
    <source>
        <strain evidence="2">HYR1</strain>
    </source>
</reference>
<gene>
    <name evidence="2" type="ORF">BpHYR1_010978</name>
</gene>